<evidence type="ECO:0000313" key="2">
    <source>
        <dbReference type="EMBL" id="SHF49402.1"/>
    </source>
</evidence>
<dbReference type="Proteomes" id="UP000184245">
    <property type="component" value="Unassembled WGS sequence"/>
</dbReference>
<evidence type="ECO:0008006" key="4">
    <source>
        <dbReference type="Google" id="ProtNLM"/>
    </source>
</evidence>
<feature type="compositionally biased region" description="Basic residues" evidence="1">
    <location>
        <begin position="228"/>
        <end position="240"/>
    </location>
</feature>
<proteinExistence type="predicted"/>
<dbReference type="SUPFAM" id="SSF109604">
    <property type="entry name" value="HD-domain/PDEase-like"/>
    <property type="match status" value="1"/>
</dbReference>
<gene>
    <name evidence="2" type="ORF">SAMN02745158_03962</name>
</gene>
<dbReference type="STRING" id="1122155.SAMN02745158_03962"/>
<keyword evidence="3" id="KW-1185">Reference proteome</keyword>
<sequence length="240" mass="28463">MTRRGTMYHRKKSRSKAHTVTDEGNEEFYECIKDIVHHPAVLKMKDYPHHCETSCYQHCLNVAYYNFRICRFFHLDYRAAARAGMLHDLFLYDWREHTEKTGDHFHAMTHPKAALRNAAKYFLITPLEKEMILKHMWPVTLTPPTHWETFIITLTDKYCGSCEIGRYYSHTKIPKKTFLFFKRILKKVFGPNYTYQNYRLPYGSEADAASGVVFTQLRRRPSSSGWRTSRKGRGRSQKYS</sequence>
<evidence type="ECO:0000256" key="1">
    <source>
        <dbReference type="SAM" id="MobiDB-lite"/>
    </source>
</evidence>
<dbReference type="EMBL" id="FQVI01000033">
    <property type="protein sequence ID" value="SHF49402.1"/>
    <property type="molecule type" value="Genomic_DNA"/>
</dbReference>
<reference evidence="2 3" key="1">
    <citation type="submission" date="2016-11" db="EMBL/GenBank/DDBJ databases">
        <authorList>
            <person name="Jaros S."/>
            <person name="Januszkiewicz K."/>
            <person name="Wedrychowicz H."/>
        </authorList>
    </citation>
    <scope>NUCLEOTIDE SEQUENCE [LARGE SCALE GENOMIC DNA]</scope>
    <source>
        <strain evidence="2 3">DSM 17459</strain>
    </source>
</reference>
<dbReference type="AlphaFoldDB" id="A0A1M5C4N8"/>
<feature type="region of interest" description="Disordered" evidence="1">
    <location>
        <begin position="221"/>
        <end position="240"/>
    </location>
</feature>
<name>A0A1M5C4N8_9CLOT</name>
<dbReference type="Gene3D" id="1.10.3210.10">
    <property type="entry name" value="Hypothetical protein af1432"/>
    <property type="match status" value="1"/>
</dbReference>
<organism evidence="2 3">
    <name type="scientific">Lactonifactor longoviformis DSM 17459</name>
    <dbReference type="NCBI Taxonomy" id="1122155"/>
    <lineage>
        <taxon>Bacteria</taxon>
        <taxon>Bacillati</taxon>
        <taxon>Bacillota</taxon>
        <taxon>Clostridia</taxon>
        <taxon>Eubacteriales</taxon>
        <taxon>Clostridiaceae</taxon>
        <taxon>Lactonifactor</taxon>
    </lineage>
</organism>
<protein>
    <recommendedName>
        <fullName evidence="4">HD domain-containing protein</fullName>
    </recommendedName>
</protein>
<accession>A0A1M5C4N8</accession>
<evidence type="ECO:0000313" key="3">
    <source>
        <dbReference type="Proteomes" id="UP000184245"/>
    </source>
</evidence>